<proteinExistence type="predicted"/>
<dbReference type="Proteomes" id="UP000532273">
    <property type="component" value="Unassembled WGS sequence"/>
</dbReference>
<protein>
    <submittedName>
        <fullName evidence="2">Uncharacterized protein</fullName>
    </submittedName>
</protein>
<name>A0A7W6K6T0_9SPHI</name>
<sequence>MAAFLRLERIQKLPGNLSASLMKGRKPFFLFWKLLSLGSFCLLAFRFWLLTLTGIFLKSDTGLPGQSQFIFPTRYFWSEIYLQFLLTGISYDEVKEGG</sequence>
<keyword evidence="1" id="KW-0472">Membrane</keyword>
<evidence type="ECO:0000256" key="1">
    <source>
        <dbReference type="SAM" id="Phobius"/>
    </source>
</evidence>
<gene>
    <name evidence="2" type="ORF">GGQ60_000205</name>
</gene>
<evidence type="ECO:0000313" key="3">
    <source>
        <dbReference type="Proteomes" id="UP000532273"/>
    </source>
</evidence>
<dbReference type="RefSeq" id="WP_183759530.1">
    <property type="nucleotide sequence ID" value="NZ_JACIEF010000001.1"/>
</dbReference>
<keyword evidence="1" id="KW-0812">Transmembrane</keyword>
<comment type="caution">
    <text evidence="2">The sequence shown here is derived from an EMBL/GenBank/DDBJ whole genome shotgun (WGS) entry which is preliminary data.</text>
</comment>
<reference evidence="2 3" key="1">
    <citation type="submission" date="2020-08" db="EMBL/GenBank/DDBJ databases">
        <title>Genomic Encyclopedia of Type Strains, Phase IV (KMG-IV): sequencing the most valuable type-strain genomes for metagenomic binning, comparative biology and taxonomic classification.</title>
        <authorList>
            <person name="Goeker M."/>
        </authorList>
    </citation>
    <scope>NUCLEOTIDE SEQUENCE [LARGE SCALE GENOMIC DNA]</scope>
    <source>
        <strain evidence="2 3">DSM 100774</strain>
    </source>
</reference>
<keyword evidence="1" id="KW-1133">Transmembrane helix</keyword>
<accession>A0A7W6K6T0</accession>
<feature type="transmembrane region" description="Helical" evidence="1">
    <location>
        <begin position="30"/>
        <end position="49"/>
    </location>
</feature>
<organism evidence="2 3">
    <name type="scientific">Pedobacter zeae</name>
    <dbReference type="NCBI Taxonomy" id="1737356"/>
    <lineage>
        <taxon>Bacteria</taxon>
        <taxon>Pseudomonadati</taxon>
        <taxon>Bacteroidota</taxon>
        <taxon>Sphingobacteriia</taxon>
        <taxon>Sphingobacteriales</taxon>
        <taxon>Sphingobacteriaceae</taxon>
        <taxon>Pedobacter</taxon>
    </lineage>
</organism>
<evidence type="ECO:0000313" key="2">
    <source>
        <dbReference type="EMBL" id="MBB4106245.1"/>
    </source>
</evidence>
<dbReference type="EMBL" id="JACIEF010000001">
    <property type="protein sequence ID" value="MBB4106245.1"/>
    <property type="molecule type" value="Genomic_DNA"/>
</dbReference>
<dbReference type="AlphaFoldDB" id="A0A7W6K6T0"/>